<evidence type="ECO:0000313" key="2">
    <source>
        <dbReference type="EMBL" id="AKB81223.1"/>
    </source>
</evidence>
<dbReference type="RefSeq" id="WP_052723258.1">
    <property type="nucleotide sequence ID" value="NZ_CP009517.1"/>
</dbReference>
<dbReference type="GeneID" id="60339821"/>
<name>A0A0E3SKT2_METBA</name>
<evidence type="ECO:0008006" key="4">
    <source>
        <dbReference type="Google" id="ProtNLM"/>
    </source>
</evidence>
<proteinExistence type="predicted"/>
<feature type="compositionally biased region" description="Polar residues" evidence="1">
    <location>
        <begin position="189"/>
        <end position="204"/>
    </location>
</feature>
<evidence type="ECO:0000256" key="1">
    <source>
        <dbReference type="SAM" id="MobiDB-lite"/>
    </source>
</evidence>
<dbReference type="Proteomes" id="UP000033066">
    <property type="component" value="Chromosome"/>
</dbReference>
<dbReference type="KEGG" id="mbak:MSBR3_0645"/>
<dbReference type="EMBL" id="CP009517">
    <property type="protein sequence ID" value="AKB81223.1"/>
    <property type="molecule type" value="Genomic_DNA"/>
</dbReference>
<dbReference type="AlphaFoldDB" id="A0A0E3SKT2"/>
<dbReference type="PATRIC" id="fig|1434107.4.peg.861"/>
<dbReference type="HOGENOM" id="CLU_071221_0_0_2"/>
<feature type="region of interest" description="Disordered" evidence="1">
    <location>
        <begin position="180"/>
        <end position="204"/>
    </location>
</feature>
<gene>
    <name evidence="2" type="ORF">MSBR3_0645</name>
</gene>
<accession>A0A0E3SKT2</accession>
<keyword evidence="3" id="KW-1185">Reference proteome</keyword>
<sequence length="231" mass="25404">MTIKKKLGTGAVFTTILLAAILLVSVVSAQENETTQGSETTQENMTMELTFGPETLDKLKNDPNCVAAYGSIPAFTTSEERYQWIDTLGNILDQLYTASFMQNQENSKYFDPLGPIVTSGITFDGVIEITVNNTSKINKSLLDEYYQIIDSKASSMGVKEVPIVFMRENDLTLNDFESQGLTETDENSVNDSASNIKDSNGNKSSKVNSTPGFELLGSLVCLYSGWKVRKK</sequence>
<protein>
    <recommendedName>
        <fullName evidence="4">GTPases-Sulfate adenylate transferase subunit 1</fullName>
    </recommendedName>
</protein>
<reference evidence="2" key="1">
    <citation type="submission" date="2014-07" db="EMBL/GenBank/DDBJ databases">
        <title>Methanogenic archaea and the global carbon cycle.</title>
        <authorList>
            <person name="Henriksen J.R."/>
            <person name="Luke J."/>
            <person name="Reinhart S."/>
            <person name="Benedict M.N."/>
            <person name="Youngblut N.D."/>
            <person name="Metcalf M.E."/>
            <person name="Whitaker R.J."/>
            <person name="Metcalf W.W."/>
        </authorList>
    </citation>
    <scope>NUCLEOTIDE SEQUENCE [LARGE SCALE GENOMIC DNA]</scope>
    <source>
        <strain evidence="2">3</strain>
    </source>
</reference>
<dbReference type="OrthoDB" id="137700at2157"/>
<organism evidence="2 3">
    <name type="scientific">Methanosarcina barkeri 3</name>
    <dbReference type="NCBI Taxonomy" id="1434107"/>
    <lineage>
        <taxon>Archaea</taxon>
        <taxon>Methanobacteriati</taxon>
        <taxon>Methanobacteriota</taxon>
        <taxon>Stenosarchaea group</taxon>
        <taxon>Methanomicrobia</taxon>
        <taxon>Methanosarcinales</taxon>
        <taxon>Methanosarcinaceae</taxon>
        <taxon>Methanosarcina</taxon>
    </lineage>
</organism>
<evidence type="ECO:0000313" key="3">
    <source>
        <dbReference type="Proteomes" id="UP000033066"/>
    </source>
</evidence>